<evidence type="ECO:0000256" key="1">
    <source>
        <dbReference type="SAM" id="MobiDB-lite"/>
    </source>
</evidence>
<evidence type="ECO:0008006" key="5">
    <source>
        <dbReference type="Google" id="ProtNLM"/>
    </source>
</evidence>
<feature type="transmembrane region" description="Helical" evidence="2">
    <location>
        <begin position="211"/>
        <end position="229"/>
    </location>
</feature>
<feature type="transmembrane region" description="Helical" evidence="2">
    <location>
        <begin position="106"/>
        <end position="128"/>
    </location>
</feature>
<comment type="caution">
    <text evidence="3">The sequence shown here is derived from an EMBL/GenBank/DDBJ whole genome shotgun (WGS) entry which is preliminary data.</text>
</comment>
<evidence type="ECO:0000256" key="2">
    <source>
        <dbReference type="SAM" id="Phobius"/>
    </source>
</evidence>
<feature type="transmembrane region" description="Helical" evidence="2">
    <location>
        <begin position="344"/>
        <end position="362"/>
    </location>
</feature>
<gene>
    <name evidence="3" type="ORF">CA13_67340</name>
</gene>
<proteinExistence type="predicted"/>
<evidence type="ECO:0000313" key="3">
    <source>
        <dbReference type="EMBL" id="TWT76242.1"/>
    </source>
</evidence>
<feature type="transmembrane region" description="Helical" evidence="2">
    <location>
        <begin position="250"/>
        <end position="276"/>
    </location>
</feature>
<keyword evidence="4" id="KW-1185">Reference proteome</keyword>
<feature type="region of interest" description="Disordered" evidence="1">
    <location>
        <begin position="1"/>
        <end position="22"/>
    </location>
</feature>
<feature type="transmembrane region" description="Helical" evidence="2">
    <location>
        <begin position="186"/>
        <end position="205"/>
    </location>
</feature>
<feature type="transmembrane region" description="Helical" evidence="2">
    <location>
        <begin position="321"/>
        <end position="338"/>
    </location>
</feature>
<protein>
    <recommendedName>
        <fullName evidence="5">Flippase-like domain-containing protein</fullName>
    </recommendedName>
</protein>
<feature type="transmembrane region" description="Helical" evidence="2">
    <location>
        <begin position="282"/>
        <end position="309"/>
    </location>
</feature>
<sequence>MKDQEQANGSKEAVVVNEPPSSKGRLGKTFVKAVIAVVVVIGLSLATRSAIQSWQDETAKISAEILRLDLQIQDAKEPSKLPGMIAKRESLRGSVPRLSNIQWTRIAIAGLLYGLGLLPSAMVLGGWLEVLGFVPNKSLVIAAQTLGHVGKYVPGKAMVVVVRAGVLSRAEVPAVPATISVFLETFMMMAVGAAVAGVIICFLPVPPWMMVAAILGAIGASLPTLPPVLRQVTTRLLGRDSRLSDNAWRACGVGWLWSILSWLLIGSSFAMIIASIPSSSLGVFSAVSGTMLWAVATAAISLAMVIGFASLIPGGAGVRELVLATILGFAIGPTQALLSAIMARLVFIVVECLMAAVAWWYVNRRFVADRSAVYA</sequence>
<feature type="transmembrane region" description="Helical" evidence="2">
    <location>
        <begin position="30"/>
        <end position="51"/>
    </location>
</feature>
<keyword evidence="2" id="KW-0472">Membrane</keyword>
<organism evidence="3 4">
    <name type="scientific">Novipirellula herctigrandis</name>
    <dbReference type="NCBI Taxonomy" id="2527986"/>
    <lineage>
        <taxon>Bacteria</taxon>
        <taxon>Pseudomonadati</taxon>
        <taxon>Planctomycetota</taxon>
        <taxon>Planctomycetia</taxon>
        <taxon>Pirellulales</taxon>
        <taxon>Pirellulaceae</taxon>
        <taxon>Novipirellula</taxon>
    </lineage>
</organism>
<keyword evidence="2" id="KW-0812">Transmembrane</keyword>
<reference evidence="3 4" key="1">
    <citation type="submission" date="2019-02" db="EMBL/GenBank/DDBJ databases">
        <title>Deep-cultivation of Planctomycetes and their phenomic and genomic characterization uncovers novel biology.</title>
        <authorList>
            <person name="Wiegand S."/>
            <person name="Jogler M."/>
            <person name="Boedeker C."/>
            <person name="Pinto D."/>
            <person name="Vollmers J."/>
            <person name="Rivas-Marin E."/>
            <person name="Kohn T."/>
            <person name="Peeters S.H."/>
            <person name="Heuer A."/>
            <person name="Rast P."/>
            <person name="Oberbeckmann S."/>
            <person name="Bunk B."/>
            <person name="Jeske O."/>
            <person name="Meyerdierks A."/>
            <person name="Storesund J.E."/>
            <person name="Kallscheuer N."/>
            <person name="Luecker S."/>
            <person name="Lage O.M."/>
            <person name="Pohl T."/>
            <person name="Merkel B.J."/>
            <person name="Hornburger P."/>
            <person name="Mueller R.-W."/>
            <person name="Bruemmer F."/>
            <person name="Labrenz M."/>
            <person name="Spormann A.M."/>
            <person name="Op Den Camp H."/>
            <person name="Overmann J."/>
            <person name="Amann R."/>
            <person name="Jetten M.S.M."/>
            <person name="Mascher T."/>
            <person name="Medema M.H."/>
            <person name="Devos D.P."/>
            <person name="Kaster A.-K."/>
            <person name="Ovreas L."/>
            <person name="Rohde M."/>
            <person name="Galperin M.Y."/>
            <person name="Jogler C."/>
        </authorList>
    </citation>
    <scope>NUCLEOTIDE SEQUENCE [LARGE SCALE GENOMIC DNA]</scope>
    <source>
        <strain evidence="3 4">CA13</strain>
    </source>
</reference>
<evidence type="ECO:0000313" key="4">
    <source>
        <dbReference type="Proteomes" id="UP000315010"/>
    </source>
</evidence>
<dbReference type="EMBL" id="SJPJ01000002">
    <property type="protein sequence ID" value="TWT76242.1"/>
    <property type="molecule type" value="Genomic_DNA"/>
</dbReference>
<dbReference type="AlphaFoldDB" id="A0A5C5YMU0"/>
<accession>A0A5C5YMU0</accession>
<keyword evidence="2" id="KW-1133">Transmembrane helix</keyword>
<dbReference type="Proteomes" id="UP000315010">
    <property type="component" value="Unassembled WGS sequence"/>
</dbReference>
<name>A0A5C5YMU0_9BACT</name>